<dbReference type="PANTHER" id="PTHR33429:SF7">
    <property type="entry name" value="OS02G0708000 PROTEIN"/>
    <property type="match status" value="1"/>
</dbReference>
<protein>
    <submittedName>
        <fullName evidence="3">Uncharacterized protein</fullName>
    </submittedName>
</protein>
<comment type="caution">
    <text evidence="3">The sequence shown here is derived from an EMBL/GenBank/DDBJ whole genome shotgun (WGS) entry which is preliminary data.</text>
</comment>
<keyword evidence="2" id="KW-0472">Membrane</keyword>
<dbReference type="EMBL" id="JAMYWD010000009">
    <property type="protein sequence ID" value="KAJ4960955.1"/>
    <property type="molecule type" value="Genomic_DNA"/>
</dbReference>
<name>A0A9Q0HA68_9MAGN</name>
<evidence type="ECO:0000256" key="2">
    <source>
        <dbReference type="SAM" id="Phobius"/>
    </source>
</evidence>
<dbReference type="Proteomes" id="UP001141806">
    <property type="component" value="Unassembled WGS sequence"/>
</dbReference>
<evidence type="ECO:0000313" key="4">
    <source>
        <dbReference type="Proteomes" id="UP001141806"/>
    </source>
</evidence>
<keyword evidence="2" id="KW-0812">Transmembrane</keyword>
<keyword evidence="4" id="KW-1185">Reference proteome</keyword>
<dbReference type="AlphaFoldDB" id="A0A9Q0HA68"/>
<organism evidence="3 4">
    <name type="scientific">Protea cynaroides</name>
    <dbReference type="NCBI Taxonomy" id="273540"/>
    <lineage>
        <taxon>Eukaryota</taxon>
        <taxon>Viridiplantae</taxon>
        <taxon>Streptophyta</taxon>
        <taxon>Embryophyta</taxon>
        <taxon>Tracheophyta</taxon>
        <taxon>Spermatophyta</taxon>
        <taxon>Magnoliopsida</taxon>
        <taxon>Proteales</taxon>
        <taxon>Proteaceae</taxon>
        <taxon>Protea</taxon>
    </lineage>
</organism>
<keyword evidence="2" id="KW-1133">Transmembrane helix</keyword>
<sequence length="140" mass="15579">MSLVLTPPPLPPLFVYPNTVLTSPSSHSKGSYTTVYIVLAVIVFLSAIACFLGQLCNQRYYRPKPRREQQDHTFHPKPRRELQDYNFNPKEGDLEFGFKKGIPKPNPAASGGRKDSIPGYSFQTKEDIKAAENGQPKAGA</sequence>
<proteinExistence type="predicted"/>
<reference evidence="3" key="1">
    <citation type="journal article" date="2023" name="Plant J.">
        <title>The genome of the king protea, Protea cynaroides.</title>
        <authorList>
            <person name="Chang J."/>
            <person name="Duong T.A."/>
            <person name="Schoeman C."/>
            <person name="Ma X."/>
            <person name="Roodt D."/>
            <person name="Barker N."/>
            <person name="Li Z."/>
            <person name="Van de Peer Y."/>
            <person name="Mizrachi E."/>
        </authorList>
    </citation>
    <scope>NUCLEOTIDE SEQUENCE</scope>
    <source>
        <tissue evidence="3">Young leaves</tissue>
    </source>
</reference>
<evidence type="ECO:0000256" key="1">
    <source>
        <dbReference type="SAM" id="MobiDB-lite"/>
    </source>
</evidence>
<feature type="compositionally biased region" description="Basic and acidic residues" evidence="1">
    <location>
        <begin position="66"/>
        <end position="83"/>
    </location>
</feature>
<accession>A0A9Q0HA68</accession>
<evidence type="ECO:0000313" key="3">
    <source>
        <dbReference type="EMBL" id="KAJ4960955.1"/>
    </source>
</evidence>
<dbReference type="PANTHER" id="PTHR33429">
    <property type="entry name" value="OS02G0708000 PROTEIN-RELATED"/>
    <property type="match status" value="1"/>
</dbReference>
<gene>
    <name evidence="3" type="ORF">NE237_020865</name>
</gene>
<dbReference type="OrthoDB" id="1906668at2759"/>
<feature type="region of interest" description="Disordered" evidence="1">
    <location>
        <begin position="61"/>
        <end position="140"/>
    </location>
</feature>
<feature type="transmembrane region" description="Helical" evidence="2">
    <location>
        <begin position="35"/>
        <end position="57"/>
    </location>
</feature>